<feature type="domain" description="Transglycosylase SLT" evidence="4">
    <location>
        <begin position="65"/>
        <end position="318"/>
    </location>
</feature>
<dbReference type="GO" id="GO:0008933">
    <property type="term" value="F:peptidoglycan lytic transglycosylase activity"/>
    <property type="evidence" value="ECO:0007669"/>
    <property type="project" value="TreeGrafter"/>
</dbReference>
<dbReference type="CDD" id="cd13399">
    <property type="entry name" value="Slt35-like"/>
    <property type="match status" value="1"/>
</dbReference>
<dbReference type="eggNOG" id="COG2951">
    <property type="taxonomic scope" value="Bacteria"/>
</dbReference>
<dbReference type="GO" id="GO:0016798">
    <property type="term" value="F:hydrolase activity, acting on glycosyl bonds"/>
    <property type="evidence" value="ECO:0007669"/>
    <property type="project" value="UniProtKB-KW"/>
</dbReference>
<evidence type="ECO:0000256" key="1">
    <source>
        <dbReference type="PIRSR" id="PIRSR611757-1"/>
    </source>
</evidence>
<feature type="signal peptide" evidence="3">
    <location>
        <begin position="1"/>
        <end position="23"/>
    </location>
</feature>
<proteinExistence type="predicted"/>
<feature type="region of interest" description="Disordered" evidence="2">
    <location>
        <begin position="24"/>
        <end position="55"/>
    </location>
</feature>
<dbReference type="KEGG" id="btrm:SAMEA390648703837"/>
<gene>
    <name evidence="5" type="primary">mltB_2</name>
    <name evidence="5" type="ORF">SAMEA3906487_03837</name>
</gene>
<dbReference type="SUPFAM" id="SSF53955">
    <property type="entry name" value="Lysozyme-like"/>
    <property type="match status" value="1"/>
</dbReference>
<keyword evidence="5" id="KW-0456">Lyase</keyword>
<dbReference type="InterPro" id="IPR023346">
    <property type="entry name" value="Lysozyme-like_dom_sf"/>
</dbReference>
<reference evidence="5 6" key="1">
    <citation type="submission" date="2016-04" db="EMBL/GenBank/DDBJ databases">
        <authorList>
            <consortium name="Pathogen Informatics"/>
        </authorList>
    </citation>
    <scope>NUCLEOTIDE SEQUENCE [LARGE SCALE GENOMIC DNA]</scope>
    <source>
        <strain evidence="5 6">H044680328</strain>
    </source>
</reference>
<evidence type="ECO:0000313" key="6">
    <source>
        <dbReference type="Proteomes" id="UP000076825"/>
    </source>
</evidence>
<dbReference type="EMBL" id="LT546645">
    <property type="protein sequence ID" value="SAI73763.1"/>
    <property type="molecule type" value="Genomic_DNA"/>
</dbReference>
<organism evidence="5 6">
    <name type="scientific">Bordetella trematum</name>
    <dbReference type="NCBI Taxonomy" id="123899"/>
    <lineage>
        <taxon>Bacteria</taxon>
        <taxon>Pseudomonadati</taxon>
        <taxon>Pseudomonadota</taxon>
        <taxon>Betaproteobacteria</taxon>
        <taxon>Burkholderiales</taxon>
        <taxon>Alcaligenaceae</taxon>
        <taxon>Bordetella</taxon>
    </lineage>
</organism>
<feature type="compositionally biased region" description="Low complexity" evidence="2">
    <location>
        <begin position="24"/>
        <end position="42"/>
    </location>
</feature>
<dbReference type="STRING" id="123899.SAMEA3906487_03837"/>
<evidence type="ECO:0000256" key="2">
    <source>
        <dbReference type="SAM" id="MobiDB-lite"/>
    </source>
</evidence>
<dbReference type="GO" id="GO:0009253">
    <property type="term" value="P:peptidoglycan catabolic process"/>
    <property type="evidence" value="ECO:0007669"/>
    <property type="project" value="TreeGrafter"/>
</dbReference>
<name>A0A157SUK9_9BORD</name>
<sequence length="411" mass="45331">MFITRRFLQICFVSALTAGCASPAVSPPEAAEAPQRQAPGQAIRIGPDRPQETPSTRVIDGAALRPEVQQFGQALAAERNLPLPAVMALLNDASYNSTVARLIAPSIPGRKVWRSWNTYRGRFVEPKRIQWGVEFWNENRSVIEQAAQQYGVPASIIVSIIGVETLYGRNMGNFRVIDALSTLAFDYPEPVRPERVAMFRNQLADFITLTLQGKLAPDTLGSYAGAIGLPQFMPTSIAHHAADGDDDGHIDLSHSVPDAVMSVGRFLQNHGWQRSLPVFAPVILPADPSALVDGGLTPKLSWAQLQQAGARLAPRRQRRQLAKQSPGHRRPGRRSARHGTVPHRHQQFLRHHAIQPQLFLRHRRSRAGRRDLRPHGAALTPASPKKTGLRSLAGRLGYQKPPVQLNTPVDR</sequence>
<dbReference type="NCBIfam" id="TIGR02282">
    <property type="entry name" value="MltB"/>
    <property type="match status" value="1"/>
</dbReference>
<dbReference type="PROSITE" id="PS51257">
    <property type="entry name" value="PROKAR_LIPOPROTEIN"/>
    <property type="match status" value="1"/>
</dbReference>
<dbReference type="EC" id="3.2.1.-" evidence="5"/>
<evidence type="ECO:0000259" key="4">
    <source>
        <dbReference type="Pfam" id="PF13406"/>
    </source>
</evidence>
<dbReference type="AlphaFoldDB" id="A0A157SUK9"/>
<dbReference type="InterPro" id="IPR031304">
    <property type="entry name" value="SLT_2"/>
</dbReference>
<dbReference type="PANTHER" id="PTHR30163:SF9">
    <property type="entry name" value="MEMBRANE-BOUND LYTIC MUREIN TRANSGLYCOSYLASE B"/>
    <property type="match status" value="1"/>
</dbReference>
<dbReference type="EC" id="4.2.2.-" evidence="5"/>
<dbReference type="Pfam" id="PF13406">
    <property type="entry name" value="SLT_2"/>
    <property type="match status" value="1"/>
</dbReference>
<dbReference type="PATRIC" id="fig|123899.6.peg.3837"/>
<evidence type="ECO:0000313" key="5">
    <source>
        <dbReference type="EMBL" id="SAI73763.1"/>
    </source>
</evidence>
<feature type="region of interest" description="Disordered" evidence="2">
    <location>
        <begin position="311"/>
        <end position="388"/>
    </location>
</feature>
<keyword evidence="5" id="KW-0326">Glycosidase</keyword>
<dbReference type="InterPro" id="IPR011757">
    <property type="entry name" value="Lytic_transglycosylase_MltB"/>
</dbReference>
<feature type="compositionally biased region" description="Basic residues" evidence="2">
    <location>
        <begin position="313"/>
        <end position="353"/>
    </location>
</feature>
<accession>A0A157SUK9</accession>
<dbReference type="Gene3D" id="1.10.530.10">
    <property type="match status" value="1"/>
</dbReference>
<protein>
    <submittedName>
        <fullName evidence="5">Membrane-bound lytic murein transglycosylase B</fullName>
        <ecNumber evidence="5">3.2.1.-</ecNumber>
        <ecNumber evidence="5">4.2.2.-</ecNumber>
    </submittedName>
</protein>
<keyword evidence="3" id="KW-0732">Signal</keyword>
<dbReference type="Gene3D" id="1.10.8.350">
    <property type="entry name" value="Bacterial muramidase"/>
    <property type="match status" value="1"/>
</dbReference>
<keyword evidence="6" id="KW-1185">Reference proteome</keyword>
<feature type="active site" evidence="1">
    <location>
        <position position="164"/>
    </location>
</feature>
<dbReference type="PANTHER" id="PTHR30163">
    <property type="entry name" value="MEMBRANE-BOUND LYTIC MUREIN TRANSGLYCOSYLASE B"/>
    <property type="match status" value="1"/>
</dbReference>
<dbReference type="Proteomes" id="UP000076825">
    <property type="component" value="Chromosome 1"/>
</dbReference>
<dbReference type="InterPro" id="IPR043426">
    <property type="entry name" value="MltB-like"/>
</dbReference>
<keyword evidence="5" id="KW-0378">Hydrolase</keyword>
<evidence type="ECO:0000256" key="3">
    <source>
        <dbReference type="SAM" id="SignalP"/>
    </source>
</evidence>
<feature type="chain" id="PRO_5007616500" evidence="3">
    <location>
        <begin position="24"/>
        <end position="411"/>
    </location>
</feature>